<keyword evidence="3" id="KW-1185">Reference proteome</keyword>
<feature type="compositionally biased region" description="Basic residues" evidence="1">
    <location>
        <begin position="110"/>
        <end position="125"/>
    </location>
</feature>
<feature type="region of interest" description="Disordered" evidence="1">
    <location>
        <begin position="1"/>
        <end position="131"/>
    </location>
</feature>
<feature type="compositionally biased region" description="Polar residues" evidence="1">
    <location>
        <begin position="1"/>
        <end position="13"/>
    </location>
</feature>
<evidence type="ECO:0000313" key="2">
    <source>
        <dbReference type="EMBL" id="KAJ2906679.1"/>
    </source>
</evidence>
<name>A0AAD5WY69_9PEZI</name>
<protein>
    <submittedName>
        <fullName evidence="2">Uncharacterized protein</fullName>
    </submittedName>
</protein>
<feature type="compositionally biased region" description="Gly residues" evidence="1">
    <location>
        <begin position="25"/>
        <end position="35"/>
    </location>
</feature>
<dbReference type="AlphaFoldDB" id="A0AAD5WY69"/>
<sequence length="131" mass="14791">MSVTADLSASYNGTIPPPPHQDDLVGGGGGGGGGVTATPKVQQQYLSLDAEQAADRETGRPAQPRRRRRGEWLRGKARAPLVESERARSSPCGRRSSPPQWWWWISGHALRSRSRSRRRRRRRRADRREER</sequence>
<comment type="caution">
    <text evidence="2">The sequence shown here is derived from an EMBL/GenBank/DDBJ whole genome shotgun (WGS) entry which is preliminary data.</text>
</comment>
<dbReference type="EMBL" id="JAKWBI020000010">
    <property type="protein sequence ID" value="KAJ2906679.1"/>
    <property type="molecule type" value="Genomic_DNA"/>
</dbReference>
<proteinExistence type="predicted"/>
<dbReference type="Proteomes" id="UP001201980">
    <property type="component" value="Unassembled WGS sequence"/>
</dbReference>
<evidence type="ECO:0000313" key="3">
    <source>
        <dbReference type="Proteomes" id="UP001201980"/>
    </source>
</evidence>
<gene>
    <name evidence="2" type="ORF">MKZ38_000415</name>
</gene>
<feature type="compositionally biased region" description="Low complexity" evidence="1">
    <location>
        <begin position="89"/>
        <end position="99"/>
    </location>
</feature>
<accession>A0AAD5WY69</accession>
<reference evidence="2" key="1">
    <citation type="submission" date="2022-07" db="EMBL/GenBank/DDBJ databases">
        <title>Draft genome sequence of Zalerion maritima ATCC 34329, a (micro)plastics degrading marine fungus.</title>
        <authorList>
            <person name="Paco A."/>
            <person name="Goncalves M.F.M."/>
            <person name="Rocha-Santos T.A.P."/>
            <person name="Alves A."/>
        </authorList>
    </citation>
    <scope>NUCLEOTIDE SEQUENCE</scope>
    <source>
        <strain evidence="2">ATCC 34329</strain>
    </source>
</reference>
<evidence type="ECO:0000256" key="1">
    <source>
        <dbReference type="SAM" id="MobiDB-lite"/>
    </source>
</evidence>
<organism evidence="2 3">
    <name type="scientific">Zalerion maritima</name>
    <dbReference type="NCBI Taxonomy" id="339359"/>
    <lineage>
        <taxon>Eukaryota</taxon>
        <taxon>Fungi</taxon>
        <taxon>Dikarya</taxon>
        <taxon>Ascomycota</taxon>
        <taxon>Pezizomycotina</taxon>
        <taxon>Sordariomycetes</taxon>
        <taxon>Lulworthiomycetidae</taxon>
        <taxon>Lulworthiales</taxon>
        <taxon>Lulworthiaceae</taxon>
        <taxon>Zalerion</taxon>
    </lineage>
</organism>